<dbReference type="NCBIfam" id="TIGR02887">
    <property type="entry name" value="spore_ger_x_C"/>
    <property type="match status" value="1"/>
</dbReference>
<protein>
    <submittedName>
        <fullName evidence="10">Spore germination protein</fullName>
    </submittedName>
</protein>
<dbReference type="PANTHER" id="PTHR35789:SF1">
    <property type="entry name" value="SPORE GERMINATION PROTEIN B3"/>
    <property type="match status" value="1"/>
</dbReference>
<comment type="similarity">
    <text evidence="2">Belongs to the GerABKC lipoprotein family.</text>
</comment>
<evidence type="ECO:0000256" key="7">
    <source>
        <dbReference type="ARBA" id="ARBA00023288"/>
    </source>
</evidence>
<dbReference type="Gene3D" id="3.30.300.210">
    <property type="entry name" value="Nutrient germinant receptor protein C, domain 3"/>
    <property type="match status" value="1"/>
</dbReference>
<dbReference type="PANTHER" id="PTHR35789">
    <property type="entry name" value="SPORE GERMINATION PROTEIN B3"/>
    <property type="match status" value="1"/>
</dbReference>
<evidence type="ECO:0000256" key="2">
    <source>
        <dbReference type="ARBA" id="ARBA00007886"/>
    </source>
</evidence>
<dbReference type="InterPro" id="IPR046953">
    <property type="entry name" value="Spore_GerAC-like_C"/>
</dbReference>
<feature type="domain" description="Spore germination protein N-terminal" evidence="9">
    <location>
        <begin position="23"/>
        <end position="188"/>
    </location>
</feature>
<evidence type="ECO:0000256" key="1">
    <source>
        <dbReference type="ARBA" id="ARBA00004635"/>
    </source>
</evidence>
<reference evidence="10 11" key="1">
    <citation type="submission" date="2021-01" db="EMBL/GenBank/DDBJ databases">
        <title>Genomic Encyclopedia of Type Strains, Phase IV (KMG-IV): sequencing the most valuable type-strain genomes for metagenomic binning, comparative biology and taxonomic classification.</title>
        <authorList>
            <person name="Goeker M."/>
        </authorList>
    </citation>
    <scope>NUCLEOTIDE SEQUENCE [LARGE SCALE GENOMIC DNA]</scope>
    <source>
        <strain evidence="10 11">DSM 105482</strain>
    </source>
</reference>
<keyword evidence="11" id="KW-1185">Reference proteome</keyword>
<accession>A0ABS2QL91</accession>
<evidence type="ECO:0000313" key="10">
    <source>
        <dbReference type="EMBL" id="MBM7693939.1"/>
    </source>
</evidence>
<comment type="caution">
    <text evidence="10">The sequence shown here is derived from an EMBL/GenBank/DDBJ whole genome shotgun (WGS) entry which is preliminary data.</text>
</comment>
<evidence type="ECO:0000313" key="11">
    <source>
        <dbReference type="Proteomes" id="UP000823486"/>
    </source>
</evidence>
<evidence type="ECO:0000256" key="5">
    <source>
        <dbReference type="ARBA" id="ARBA00023136"/>
    </source>
</evidence>
<evidence type="ECO:0000256" key="6">
    <source>
        <dbReference type="ARBA" id="ARBA00023139"/>
    </source>
</evidence>
<keyword evidence="3" id="KW-0309">Germination</keyword>
<dbReference type="EMBL" id="JAFBFI010000016">
    <property type="protein sequence ID" value="MBM7693939.1"/>
    <property type="molecule type" value="Genomic_DNA"/>
</dbReference>
<sequence>MKKALLWFIFVVLLFSGNTVEKTVLEDVQLVSIYGYDFVNKNTIKGIISSPVIPLVENTPPKSTVFAAKAHTSKNTRQKLQGESPEPLVLGRLEALLFNDKLAKHGIMPVVSTMSQDPSLGRNVHMAIVDGSVQEMLEAKYPVTDTSSQYIQDLLKHNSKNILPRYTNLHSFVDLYHNVGQDPVLPLLVHTKDRIRVKGIALFDGDKYKGFVPYADCFVFKLLYENFNNGMYEFKVNGHFVTIENLASKVKEEFINDQPSPKMIIKVRIKGKITDAPGLLLTKKQVKNIEDHLTYVLSAKGKSLVGRFQKMNIDPLGLVVKAGSQDRHLNKEKWEKEYYRTLPVDIKVETEITQSGTVE</sequence>
<organism evidence="10 11">
    <name type="scientific">Peribacillus deserti</name>
    <dbReference type="NCBI Taxonomy" id="673318"/>
    <lineage>
        <taxon>Bacteria</taxon>
        <taxon>Bacillati</taxon>
        <taxon>Bacillota</taxon>
        <taxon>Bacilli</taxon>
        <taxon>Bacillales</taxon>
        <taxon>Bacillaceae</taxon>
        <taxon>Peribacillus</taxon>
    </lineage>
</organism>
<comment type="subcellular location">
    <subcellularLocation>
        <location evidence="1">Membrane</location>
        <topology evidence="1">Lipid-anchor</topology>
    </subcellularLocation>
</comment>
<evidence type="ECO:0000259" key="8">
    <source>
        <dbReference type="Pfam" id="PF05504"/>
    </source>
</evidence>
<evidence type="ECO:0000259" key="9">
    <source>
        <dbReference type="Pfam" id="PF25198"/>
    </source>
</evidence>
<dbReference type="InterPro" id="IPR038501">
    <property type="entry name" value="Spore_GerAC_C_sf"/>
</dbReference>
<feature type="domain" description="Spore germination GerAC-like C-terminal" evidence="8">
    <location>
        <begin position="198"/>
        <end position="356"/>
    </location>
</feature>
<dbReference type="Pfam" id="PF25198">
    <property type="entry name" value="Spore_GerAC_N"/>
    <property type="match status" value="1"/>
</dbReference>
<evidence type="ECO:0000256" key="3">
    <source>
        <dbReference type="ARBA" id="ARBA00022544"/>
    </source>
</evidence>
<dbReference type="InterPro" id="IPR008844">
    <property type="entry name" value="Spore_GerAC-like"/>
</dbReference>
<keyword evidence="6" id="KW-0564">Palmitate</keyword>
<name>A0ABS2QL91_9BACI</name>
<dbReference type="Pfam" id="PF05504">
    <property type="entry name" value="Spore_GerAC"/>
    <property type="match status" value="1"/>
</dbReference>
<keyword evidence="4" id="KW-0732">Signal</keyword>
<dbReference type="InterPro" id="IPR057336">
    <property type="entry name" value="GerAC_N"/>
</dbReference>
<proteinExistence type="inferred from homology"/>
<evidence type="ECO:0000256" key="4">
    <source>
        <dbReference type="ARBA" id="ARBA00022729"/>
    </source>
</evidence>
<dbReference type="RefSeq" id="WP_204545169.1">
    <property type="nucleotide sequence ID" value="NZ_JAFBFI010000016.1"/>
</dbReference>
<keyword evidence="7" id="KW-0449">Lipoprotein</keyword>
<dbReference type="Proteomes" id="UP000823486">
    <property type="component" value="Unassembled WGS sequence"/>
</dbReference>
<keyword evidence="5" id="KW-0472">Membrane</keyword>
<gene>
    <name evidence="10" type="ORF">JOC77_003383</name>
</gene>